<proteinExistence type="predicted"/>
<dbReference type="InterPro" id="IPR018712">
    <property type="entry name" value="Tle1-like_cat"/>
</dbReference>
<sequence length="537" mass="59986">MSIPSQPIQITRKRLVICCDGTWMNSDTGYNKPSYRNPTGKAVVPSNVTLLSRSLRRSCTDGTLQVIEYHSGTGSSGSFADVLSGGAFSLGISENIRSSYSFICANYTDGDEIILVGFSRGAFTARSVAGMISDVGLLTREGMEHFYPVCKDRQHWRDEEYKDPFPNAPFGGKPRGEGAPRRYREMLVERGLTRVRQDQEKGPLIKVRAVGTYDTVGCLGIPSTTLFAKLGLPHSTSEFRFFDTGLSDRIEYAFHALALDEHRPSFSPAVWERTADNLDATDLRQVWFPGNHGNIGGGWKDAGISDMSLAWMMDQLASIGVEFDEAVIMRLFEKLEHSYRDMAEKDPKSDIGKKIIGEKHWAIEPICERNIPLRPWALGAIRGSRAAGSNIIRSPCAYKKRDPRTGKETSEFLEDTNERVHSSVRVRLALQGLGLNDRDVWVAPALKGRWAVRKTTREFVDPIPKASLAATLVDAAVEQQRPLQAMDNKGYRWVWEYCGKDKDAPPQRVMVEEPLGPFERQLLRLSGGVPNVYEFAE</sequence>
<dbReference type="Pfam" id="PF09994">
    <property type="entry name" value="T6SS_Tle1-like_cat"/>
    <property type="match status" value="1"/>
</dbReference>
<organism evidence="2 3">
    <name type="scientific">Cercophora samala</name>
    <dbReference type="NCBI Taxonomy" id="330535"/>
    <lineage>
        <taxon>Eukaryota</taxon>
        <taxon>Fungi</taxon>
        <taxon>Dikarya</taxon>
        <taxon>Ascomycota</taxon>
        <taxon>Pezizomycotina</taxon>
        <taxon>Sordariomycetes</taxon>
        <taxon>Sordariomycetidae</taxon>
        <taxon>Sordariales</taxon>
        <taxon>Lasiosphaeriaceae</taxon>
        <taxon>Cercophora</taxon>
    </lineage>
</organism>
<name>A0AA40DEB6_9PEZI</name>
<protein>
    <recommendedName>
        <fullName evidence="1">T6SS Phospholipase effector Tle1-like catalytic domain-containing protein</fullName>
    </recommendedName>
</protein>
<dbReference type="Proteomes" id="UP001174997">
    <property type="component" value="Unassembled WGS sequence"/>
</dbReference>
<feature type="non-terminal residue" evidence="2">
    <location>
        <position position="1"/>
    </location>
</feature>
<feature type="domain" description="T6SS Phospholipase effector Tle1-like catalytic" evidence="1">
    <location>
        <begin position="13"/>
        <end position="315"/>
    </location>
</feature>
<evidence type="ECO:0000259" key="1">
    <source>
        <dbReference type="Pfam" id="PF09994"/>
    </source>
</evidence>
<comment type="caution">
    <text evidence="2">The sequence shown here is derived from an EMBL/GenBank/DDBJ whole genome shotgun (WGS) entry which is preliminary data.</text>
</comment>
<accession>A0AA40DEB6</accession>
<dbReference type="PANTHER" id="PTHR33840">
    <property type="match status" value="1"/>
</dbReference>
<dbReference type="AlphaFoldDB" id="A0AA40DEB6"/>
<evidence type="ECO:0000313" key="2">
    <source>
        <dbReference type="EMBL" id="KAK0673845.1"/>
    </source>
</evidence>
<keyword evidence="3" id="KW-1185">Reference proteome</keyword>
<dbReference type="EMBL" id="JAULSY010000004">
    <property type="protein sequence ID" value="KAK0673845.1"/>
    <property type="molecule type" value="Genomic_DNA"/>
</dbReference>
<evidence type="ECO:0000313" key="3">
    <source>
        <dbReference type="Proteomes" id="UP001174997"/>
    </source>
</evidence>
<dbReference type="PANTHER" id="PTHR33840:SF1">
    <property type="entry name" value="TLE1 PHOSPHOLIPASE DOMAIN-CONTAINING PROTEIN"/>
    <property type="match status" value="1"/>
</dbReference>
<reference evidence="2" key="1">
    <citation type="submission" date="2023-06" db="EMBL/GenBank/DDBJ databases">
        <title>Genome-scale phylogeny and comparative genomics of the fungal order Sordariales.</title>
        <authorList>
            <consortium name="Lawrence Berkeley National Laboratory"/>
            <person name="Hensen N."/>
            <person name="Bonometti L."/>
            <person name="Westerberg I."/>
            <person name="Brannstrom I.O."/>
            <person name="Guillou S."/>
            <person name="Cros-Aarteil S."/>
            <person name="Calhoun S."/>
            <person name="Haridas S."/>
            <person name="Kuo A."/>
            <person name="Mondo S."/>
            <person name="Pangilinan J."/>
            <person name="Riley R."/>
            <person name="Labutti K."/>
            <person name="Andreopoulos B."/>
            <person name="Lipzen A."/>
            <person name="Chen C."/>
            <person name="Yanf M."/>
            <person name="Daum C."/>
            <person name="Ng V."/>
            <person name="Clum A."/>
            <person name="Steindorff A."/>
            <person name="Ohm R."/>
            <person name="Martin F."/>
            <person name="Silar P."/>
            <person name="Natvig D."/>
            <person name="Lalanne C."/>
            <person name="Gautier V."/>
            <person name="Ament-Velasquez S.L."/>
            <person name="Kruys A."/>
            <person name="Hutchinson M.I."/>
            <person name="Powell A.J."/>
            <person name="Barry K."/>
            <person name="Miller A.N."/>
            <person name="Grigoriev I.V."/>
            <person name="Debuchy R."/>
            <person name="Gladieux P."/>
            <person name="Thoren M.H."/>
            <person name="Johannesson H."/>
        </authorList>
    </citation>
    <scope>NUCLEOTIDE SEQUENCE</scope>
    <source>
        <strain evidence="2">CBS 307.81</strain>
    </source>
</reference>
<gene>
    <name evidence="2" type="ORF">QBC41DRAFT_391244</name>
</gene>